<evidence type="ECO:0000256" key="1">
    <source>
        <dbReference type="SAM" id="MobiDB-lite"/>
    </source>
</evidence>
<dbReference type="Proteomes" id="UP000215914">
    <property type="component" value="Chromosome 10"/>
</dbReference>
<sequence length="80" mass="9068">MPTTTSQSNSTLHITPNHSAATLLFAPQSLTPYSFWSPIPLLWYTLIATLGHHSKHTSPLFTSAMHQDSPETRRRRRRAL</sequence>
<dbReference type="InParanoid" id="A0A251THH9"/>
<evidence type="ECO:0000313" key="3">
    <source>
        <dbReference type="Proteomes" id="UP000215914"/>
    </source>
</evidence>
<feature type="region of interest" description="Disordered" evidence="1">
    <location>
        <begin position="58"/>
        <end position="80"/>
    </location>
</feature>
<name>A0A251THH9_HELAN</name>
<proteinExistence type="predicted"/>
<keyword evidence="3" id="KW-1185">Reference proteome</keyword>
<organism evidence="2 3">
    <name type="scientific">Helianthus annuus</name>
    <name type="common">Common sunflower</name>
    <dbReference type="NCBI Taxonomy" id="4232"/>
    <lineage>
        <taxon>Eukaryota</taxon>
        <taxon>Viridiplantae</taxon>
        <taxon>Streptophyta</taxon>
        <taxon>Embryophyta</taxon>
        <taxon>Tracheophyta</taxon>
        <taxon>Spermatophyta</taxon>
        <taxon>Magnoliopsida</taxon>
        <taxon>eudicotyledons</taxon>
        <taxon>Gunneridae</taxon>
        <taxon>Pentapetalae</taxon>
        <taxon>asterids</taxon>
        <taxon>campanulids</taxon>
        <taxon>Asterales</taxon>
        <taxon>Asteraceae</taxon>
        <taxon>Asteroideae</taxon>
        <taxon>Heliantheae alliance</taxon>
        <taxon>Heliantheae</taxon>
        <taxon>Helianthus</taxon>
    </lineage>
</organism>
<evidence type="ECO:0000313" key="2">
    <source>
        <dbReference type="EMBL" id="OTG10548.1"/>
    </source>
</evidence>
<dbReference type="AlphaFoldDB" id="A0A251THH9"/>
<protein>
    <submittedName>
        <fullName evidence="2">Uncharacterized protein</fullName>
    </submittedName>
</protein>
<reference evidence="3" key="1">
    <citation type="journal article" date="2017" name="Nature">
        <title>The sunflower genome provides insights into oil metabolism, flowering and Asterid evolution.</title>
        <authorList>
            <person name="Badouin H."/>
            <person name="Gouzy J."/>
            <person name="Grassa C.J."/>
            <person name="Murat F."/>
            <person name="Staton S.E."/>
            <person name="Cottret L."/>
            <person name="Lelandais-Briere C."/>
            <person name="Owens G.L."/>
            <person name="Carrere S."/>
            <person name="Mayjonade B."/>
            <person name="Legrand L."/>
            <person name="Gill N."/>
            <person name="Kane N.C."/>
            <person name="Bowers J.E."/>
            <person name="Hubner S."/>
            <person name="Bellec A."/>
            <person name="Berard A."/>
            <person name="Berges H."/>
            <person name="Blanchet N."/>
            <person name="Boniface M.C."/>
            <person name="Brunel D."/>
            <person name="Catrice O."/>
            <person name="Chaidir N."/>
            <person name="Claudel C."/>
            <person name="Donnadieu C."/>
            <person name="Faraut T."/>
            <person name="Fievet G."/>
            <person name="Helmstetter N."/>
            <person name="King M."/>
            <person name="Knapp S.J."/>
            <person name="Lai Z."/>
            <person name="Le Paslier M.C."/>
            <person name="Lippi Y."/>
            <person name="Lorenzon L."/>
            <person name="Mandel J.R."/>
            <person name="Marage G."/>
            <person name="Marchand G."/>
            <person name="Marquand E."/>
            <person name="Bret-Mestries E."/>
            <person name="Morien E."/>
            <person name="Nambeesan S."/>
            <person name="Nguyen T."/>
            <person name="Pegot-Espagnet P."/>
            <person name="Pouilly N."/>
            <person name="Raftis F."/>
            <person name="Sallet E."/>
            <person name="Schiex T."/>
            <person name="Thomas J."/>
            <person name="Vandecasteele C."/>
            <person name="Vares D."/>
            <person name="Vear F."/>
            <person name="Vautrin S."/>
            <person name="Crespi M."/>
            <person name="Mangin B."/>
            <person name="Burke J.M."/>
            <person name="Salse J."/>
            <person name="Munos S."/>
            <person name="Vincourt P."/>
            <person name="Rieseberg L.H."/>
            <person name="Langlade N.B."/>
        </authorList>
    </citation>
    <scope>NUCLEOTIDE SEQUENCE [LARGE SCALE GENOMIC DNA]</scope>
    <source>
        <strain evidence="3">cv. SF193</strain>
    </source>
</reference>
<gene>
    <name evidence="2" type="ORF">HannXRQ_Chr10g0288861</name>
</gene>
<dbReference type="EMBL" id="CM007899">
    <property type="protein sequence ID" value="OTG10548.1"/>
    <property type="molecule type" value="Genomic_DNA"/>
</dbReference>
<accession>A0A251THH9</accession>